<dbReference type="AlphaFoldDB" id="A0AAD8HW65"/>
<keyword evidence="3" id="KW-1185">Reference proteome</keyword>
<reference evidence="2" key="1">
    <citation type="submission" date="2023-02" db="EMBL/GenBank/DDBJ databases">
        <title>Genome of toxic invasive species Heracleum sosnowskyi carries increased number of genes despite the absence of recent whole-genome duplications.</title>
        <authorList>
            <person name="Schelkunov M."/>
            <person name="Shtratnikova V."/>
            <person name="Makarenko M."/>
            <person name="Klepikova A."/>
            <person name="Omelchenko D."/>
            <person name="Novikova G."/>
            <person name="Obukhova E."/>
            <person name="Bogdanov V."/>
            <person name="Penin A."/>
            <person name="Logacheva M."/>
        </authorList>
    </citation>
    <scope>NUCLEOTIDE SEQUENCE</scope>
    <source>
        <strain evidence="2">Hsosn_3</strain>
        <tissue evidence="2">Leaf</tissue>
    </source>
</reference>
<proteinExistence type="predicted"/>
<gene>
    <name evidence="2" type="ORF">POM88_029989</name>
</gene>
<feature type="region of interest" description="Disordered" evidence="1">
    <location>
        <begin position="46"/>
        <end position="102"/>
    </location>
</feature>
<reference evidence="2" key="2">
    <citation type="submission" date="2023-05" db="EMBL/GenBank/DDBJ databases">
        <authorList>
            <person name="Schelkunov M.I."/>
        </authorList>
    </citation>
    <scope>NUCLEOTIDE SEQUENCE</scope>
    <source>
        <strain evidence="2">Hsosn_3</strain>
        <tissue evidence="2">Leaf</tissue>
    </source>
</reference>
<sequence>MEFDSPVPHSDENQDNEATETNPPLIEAVPAQLSYMSFSVPSFIKKSTLPTDRKANQEIEAPVPTPAKMAGASASVDRSTSSRKRDFQQTPGASHASGLISQNKLKQMTLKSPQSSVSVTSKSKFLESVNDNVSNNSVSEWDKMSLAEAAPMVTAASSQCLFFFLKYEGEIVEAARGDARAREEDQEKRGLVILKVDKARDDVDASYVKKVKELKAQVKAFKTSTSAPQENQSLDQYEAGYATRIKDYMASTYEVFPNLEWALLGQDAVDAVERIKKEKAVVADGRKAINSTDDAKDVKDKEVEDSEVKARVADATLEIPSVEPQSAVPSIDLDATSNPSGGDEPMVSPVKSIQ</sequence>
<feature type="region of interest" description="Disordered" evidence="1">
    <location>
        <begin position="314"/>
        <end position="354"/>
    </location>
</feature>
<organism evidence="2 3">
    <name type="scientific">Heracleum sosnowskyi</name>
    <dbReference type="NCBI Taxonomy" id="360622"/>
    <lineage>
        <taxon>Eukaryota</taxon>
        <taxon>Viridiplantae</taxon>
        <taxon>Streptophyta</taxon>
        <taxon>Embryophyta</taxon>
        <taxon>Tracheophyta</taxon>
        <taxon>Spermatophyta</taxon>
        <taxon>Magnoliopsida</taxon>
        <taxon>eudicotyledons</taxon>
        <taxon>Gunneridae</taxon>
        <taxon>Pentapetalae</taxon>
        <taxon>asterids</taxon>
        <taxon>campanulids</taxon>
        <taxon>Apiales</taxon>
        <taxon>Apiaceae</taxon>
        <taxon>Apioideae</taxon>
        <taxon>apioid superclade</taxon>
        <taxon>Tordylieae</taxon>
        <taxon>Tordyliinae</taxon>
        <taxon>Heracleum</taxon>
    </lineage>
</organism>
<evidence type="ECO:0000313" key="3">
    <source>
        <dbReference type="Proteomes" id="UP001237642"/>
    </source>
</evidence>
<comment type="caution">
    <text evidence="2">The sequence shown here is derived from an EMBL/GenBank/DDBJ whole genome shotgun (WGS) entry which is preliminary data.</text>
</comment>
<feature type="region of interest" description="Disordered" evidence="1">
    <location>
        <begin position="1"/>
        <end position="27"/>
    </location>
</feature>
<dbReference type="Proteomes" id="UP001237642">
    <property type="component" value="Unassembled WGS sequence"/>
</dbReference>
<protein>
    <submittedName>
        <fullName evidence="2">Uncharacterized protein</fullName>
    </submittedName>
</protein>
<evidence type="ECO:0000256" key="1">
    <source>
        <dbReference type="SAM" id="MobiDB-lite"/>
    </source>
</evidence>
<evidence type="ECO:0000313" key="2">
    <source>
        <dbReference type="EMBL" id="KAK1373796.1"/>
    </source>
</evidence>
<accession>A0AAD8HW65</accession>
<dbReference type="EMBL" id="JAUIZM010000007">
    <property type="protein sequence ID" value="KAK1373796.1"/>
    <property type="molecule type" value="Genomic_DNA"/>
</dbReference>
<name>A0AAD8HW65_9APIA</name>